<evidence type="ECO:0000313" key="6">
    <source>
        <dbReference type="EMBL" id="ORW71392.1"/>
    </source>
</evidence>
<dbReference type="InterPro" id="IPR004111">
    <property type="entry name" value="Repressor_TetR_C"/>
</dbReference>
<dbReference type="Gene3D" id="1.10.357.10">
    <property type="entry name" value="Tetracycline Repressor, domain 2"/>
    <property type="match status" value="1"/>
</dbReference>
<dbReference type="PROSITE" id="PS50977">
    <property type="entry name" value="HTH_TETR_2"/>
    <property type="match status" value="1"/>
</dbReference>
<dbReference type="GO" id="GO:0045892">
    <property type="term" value="P:negative regulation of DNA-templated transcription"/>
    <property type="evidence" value="ECO:0007669"/>
    <property type="project" value="InterPro"/>
</dbReference>
<dbReference type="Proteomes" id="UP000193387">
    <property type="component" value="Unassembled WGS sequence"/>
</dbReference>
<dbReference type="SUPFAM" id="SSF46689">
    <property type="entry name" value="Homeodomain-like"/>
    <property type="match status" value="1"/>
</dbReference>
<dbReference type="GO" id="GO:0003700">
    <property type="term" value="F:DNA-binding transcription factor activity"/>
    <property type="evidence" value="ECO:0007669"/>
    <property type="project" value="TreeGrafter"/>
</dbReference>
<feature type="domain" description="HTH tetR-type" evidence="5">
    <location>
        <begin position="4"/>
        <end position="64"/>
    </location>
</feature>
<dbReference type="EMBL" id="LQPR01000030">
    <property type="protein sequence ID" value="ORW71392.1"/>
    <property type="molecule type" value="Genomic_DNA"/>
</dbReference>
<reference evidence="6 7" key="1">
    <citation type="submission" date="2016-01" db="EMBL/GenBank/DDBJ databases">
        <title>The new phylogeny of the genus Mycobacterium.</title>
        <authorList>
            <person name="Tarcisio F."/>
            <person name="Conor M."/>
            <person name="Antonella G."/>
            <person name="Elisabetta G."/>
            <person name="Giulia F.S."/>
            <person name="Sara T."/>
            <person name="Anna F."/>
            <person name="Clotilde B."/>
            <person name="Roberto B."/>
            <person name="Veronica D.S."/>
            <person name="Fabio R."/>
            <person name="Monica P."/>
            <person name="Olivier J."/>
            <person name="Enrico T."/>
            <person name="Nicola S."/>
        </authorList>
    </citation>
    <scope>NUCLEOTIDE SEQUENCE [LARGE SCALE GENOMIC DNA]</scope>
    <source>
        <strain evidence="6 7">DSM 44616</strain>
    </source>
</reference>
<evidence type="ECO:0000256" key="2">
    <source>
        <dbReference type="ARBA" id="ARBA00023125"/>
    </source>
</evidence>
<evidence type="ECO:0000256" key="4">
    <source>
        <dbReference type="PROSITE-ProRule" id="PRU00335"/>
    </source>
</evidence>
<proteinExistence type="predicted"/>
<keyword evidence="1" id="KW-0805">Transcription regulation</keyword>
<dbReference type="PANTHER" id="PTHR30055:SF151">
    <property type="entry name" value="TRANSCRIPTIONAL REGULATORY PROTEIN"/>
    <property type="match status" value="1"/>
</dbReference>
<keyword evidence="7" id="KW-1185">Reference proteome</keyword>
<dbReference type="SUPFAM" id="SSF48498">
    <property type="entry name" value="Tetracyclin repressor-like, C-terminal domain"/>
    <property type="match status" value="1"/>
</dbReference>
<dbReference type="Pfam" id="PF02909">
    <property type="entry name" value="TetR_C_1"/>
    <property type="match status" value="1"/>
</dbReference>
<dbReference type="InterPro" id="IPR050109">
    <property type="entry name" value="HTH-type_TetR-like_transc_reg"/>
</dbReference>
<sequence length="219" mass="23582">MRARFSVDEIGRCALKIVEREGVAGLSMRGVASELGTGPMTLYNYVNGREGLEQLVVDAIMQRVTLPPPVKDWRSDLEATAAALWETLRAHPNAVPLILTRRSESASSFAPAERMIEALSRSRLDQLQILAAFRATLALVTGSAQAEFAGIFAGTVLHDQANTVGAARIGEIAGADYPHIAALSEVSQQSSAAEDFRRGLAMLVSGIASTERKHARQRQ</sequence>
<keyword evidence="2 4" id="KW-0238">DNA-binding</keyword>
<keyword evidence="3" id="KW-0804">Transcription</keyword>
<dbReference type="InterPro" id="IPR036271">
    <property type="entry name" value="Tet_transcr_reg_TetR-rel_C_sf"/>
</dbReference>
<name>A0AAJ3NQ65_9MYCO</name>
<dbReference type="AlphaFoldDB" id="A0AAJ3NQ65"/>
<organism evidence="6 7">
    <name type="scientific">Mycobacterium saskatchewanense</name>
    <dbReference type="NCBI Taxonomy" id="220927"/>
    <lineage>
        <taxon>Bacteria</taxon>
        <taxon>Bacillati</taxon>
        <taxon>Actinomycetota</taxon>
        <taxon>Actinomycetes</taxon>
        <taxon>Mycobacteriales</taxon>
        <taxon>Mycobacteriaceae</taxon>
        <taxon>Mycobacterium</taxon>
        <taxon>Mycobacterium simiae complex</taxon>
    </lineage>
</organism>
<dbReference type="InterPro" id="IPR001647">
    <property type="entry name" value="HTH_TetR"/>
</dbReference>
<accession>A0AAJ3NQ65</accession>
<protein>
    <recommendedName>
        <fullName evidence="5">HTH tetR-type domain-containing protein</fullName>
    </recommendedName>
</protein>
<feature type="DNA-binding region" description="H-T-H motif" evidence="4">
    <location>
        <begin position="27"/>
        <end position="46"/>
    </location>
</feature>
<evidence type="ECO:0000256" key="1">
    <source>
        <dbReference type="ARBA" id="ARBA00023015"/>
    </source>
</evidence>
<evidence type="ECO:0000313" key="7">
    <source>
        <dbReference type="Proteomes" id="UP000193387"/>
    </source>
</evidence>
<gene>
    <name evidence="6" type="ORF">AWC23_14295</name>
</gene>
<dbReference type="GO" id="GO:0000976">
    <property type="term" value="F:transcription cis-regulatory region binding"/>
    <property type="evidence" value="ECO:0007669"/>
    <property type="project" value="TreeGrafter"/>
</dbReference>
<evidence type="ECO:0000259" key="5">
    <source>
        <dbReference type="PROSITE" id="PS50977"/>
    </source>
</evidence>
<dbReference type="InterPro" id="IPR009057">
    <property type="entry name" value="Homeodomain-like_sf"/>
</dbReference>
<dbReference type="PANTHER" id="PTHR30055">
    <property type="entry name" value="HTH-TYPE TRANSCRIPTIONAL REGULATOR RUTR"/>
    <property type="match status" value="1"/>
</dbReference>
<evidence type="ECO:0000256" key="3">
    <source>
        <dbReference type="ARBA" id="ARBA00023163"/>
    </source>
</evidence>
<comment type="caution">
    <text evidence="6">The sequence shown here is derived from an EMBL/GenBank/DDBJ whole genome shotgun (WGS) entry which is preliminary data.</text>
</comment>